<comment type="caution">
    <text evidence="14">The sequence shown here is derived from an EMBL/GenBank/DDBJ whole genome shotgun (WGS) entry which is preliminary data.</text>
</comment>
<dbReference type="Pfam" id="PF12860">
    <property type="entry name" value="PAS_7"/>
    <property type="match status" value="1"/>
</dbReference>
<dbReference type="PANTHER" id="PTHR43065:SF46">
    <property type="entry name" value="C4-DICARBOXYLATE TRANSPORT SENSOR PROTEIN DCTB"/>
    <property type="match status" value="1"/>
</dbReference>
<evidence type="ECO:0000259" key="13">
    <source>
        <dbReference type="PROSITE" id="PS50112"/>
    </source>
</evidence>
<reference evidence="14 15" key="1">
    <citation type="submission" date="2024-03" db="EMBL/GenBank/DDBJ databases">
        <title>Community enrichment and isolation of bacterial strains for fucoidan degradation.</title>
        <authorList>
            <person name="Sichert A."/>
        </authorList>
    </citation>
    <scope>NUCLEOTIDE SEQUENCE [LARGE SCALE GENOMIC DNA]</scope>
    <source>
        <strain evidence="14 15">AS62</strain>
    </source>
</reference>
<keyword evidence="7" id="KW-0067">ATP-binding</keyword>
<dbReference type="SUPFAM" id="SSF52172">
    <property type="entry name" value="CheY-like"/>
    <property type="match status" value="1"/>
</dbReference>
<evidence type="ECO:0000313" key="14">
    <source>
        <dbReference type="EMBL" id="MEM5500218.1"/>
    </source>
</evidence>
<evidence type="ECO:0000313" key="15">
    <source>
        <dbReference type="Proteomes" id="UP001477870"/>
    </source>
</evidence>
<sequence length="668" mass="74480">MRADNSKEARDLAAENLVVQQGIQLIQQALSIFDSDMKLLVYNQRFLEMFDLPEELIFPGLSFLDLTLFLARRGEFGPGDPTELAHDRVERASRFEAHYFERSRPNNRRISVEGHPLEDGGWVTIYSDITEAWRNEQVLRARSDELSDKLLRRTGQLSETNRTLEATNRALLKAKSELEISENRIRAITRAVPAHIAYIDTTFTYQFSNNRFSSVMGIDRHDLVGKTISGVFPKRIANLIIPQLKAAFAGKTVTFSYEVENVKGEIQSVRTTFSPDFGKSGVAQGAFVQSLNVSAEMAATEIQLRAKRLETTNQLTSGLAHDFSNILTVILGNLERLGKHVDEPHRELLRSTEQAARRGTRIIDNLMSYVFSQKLDSKSTNISKLLRDLIRLFASSLSSSISIQLDIETEDIVLQLDEGAFQDALLNLLFNARDAIETHDGEGVITVTARLESSANQQAGILISVSDTGQGFSQDAILKGTEPFFTTKPQGKGTGLGLSMVHGFLEQSGGWLQLKNSNNGGGQVDLYIPIERAEQPNAALDQPHFETEGHLILIVDDDPEMRTLIRNYLGDLRLPCLEADGAEEALTLVKQVAEITGVISDIIMPGTLTGVDLAAQWRQYHPELAIMLITGLPRQHKLLQSARENHTILRKPFDKDVFKQTLMKVLTS</sequence>
<dbReference type="EC" id="2.7.13.3" evidence="2"/>
<keyword evidence="5" id="KW-0547">Nucleotide-binding</keyword>
<dbReference type="SUPFAM" id="SSF55785">
    <property type="entry name" value="PYP-like sensor domain (PAS domain)"/>
    <property type="match status" value="1"/>
</dbReference>
<dbReference type="Gene3D" id="3.30.565.10">
    <property type="entry name" value="Histidine kinase-like ATPase, C-terminal domain"/>
    <property type="match status" value="1"/>
</dbReference>
<keyword evidence="10" id="KW-0175">Coiled coil</keyword>
<dbReference type="EMBL" id="JBBMQO010000001">
    <property type="protein sequence ID" value="MEM5500218.1"/>
    <property type="molecule type" value="Genomic_DNA"/>
</dbReference>
<dbReference type="Gene3D" id="1.10.287.130">
    <property type="match status" value="1"/>
</dbReference>
<dbReference type="PROSITE" id="PS50112">
    <property type="entry name" value="PAS"/>
    <property type="match status" value="1"/>
</dbReference>
<evidence type="ECO:0000259" key="11">
    <source>
        <dbReference type="PROSITE" id="PS50109"/>
    </source>
</evidence>
<dbReference type="Gene3D" id="3.40.50.2300">
    <property type="match status" value="1"/>
</dbReference>
<feature type="modified residue" description="4-aspartylphosphate" evidence="9">
    <location>
        <position position="601"/>
    </location>
</feature>
<dbReference type="InterPro" id="IPR001789">
    <property type="entry name" value="Sig_transdc_resp-reg_receiver"/>
</dbReference>
<evidence type="ECO:0000256" key="8">
    <source>
        <dbReference type="ARBA" id="ARBA00023012"/>
    </source>
</evidence>
<gene>
    <name evidence="14" type="ORF">WNY59_01305</name>
</gene>
<keyword evidence="6" id="KW-0418">Kinase</keyword>
<keyword evidence="3 9" id="KW-0597">Phosphoprotein</keyword>
<dbReference type="InterPro" id="IPR035965">
    <property type="entry name" value="PAS-like_dom_sf"/>
</dbReference>
<comment type="catalytic activity">
    <reaction evidence="1">
        <text>ATP + protein L-histidine = ADP + protein N-phospho-L-histidine.</text>
        <dbReference type="EC" id="2.7.13.3"/>
    </reaction>
</comment>
<proteinExistence type="predicted"/>
<dbReference type="PANTHER" id="PTHR43065">
    <property type="entry name" value="SENSOR HISTIDINE KINASE"/>
    <property type="match status" value="1"/>
</dbReference>
<dbReference type="Pfam" id="PF02518">
    <property type="entry name" value="HATPase_c"/>
    <property type="match status" value="1"/>
</dbReference>
<dbReference type="InterPro" id="IPR036097">
    <property type="entry name" value="HisK_dim/P_sf"/>
</dbReference>
<dbReference type="InterPro" id="IPR003661">
    <property type="entry name" value="HisK_dim/P_dom"/>
</dbReference>
<feature type="domain" description="PAS" evidence="13">
    <location>
        <begin position="181"/>
        <end position="243"/>
    </location>
</feature>
<feature type="coiled-coil region" evidence="10">
    <location>
        <begin position="157"/>
        <end position="191"/>
    </location>
</feature>
<dbReference type="InterPro" id="IPR003594">
    <property type="entry name" value="HATPase_dom"/>
</dbReference>
<dbReference type="CDD" id="cd00082">
    <property type="entry name" value="HisKA"/>
    <property type="match status" value="1"/>
</dbReference>
<dbReference type="InterPro" id="IPR036890">
    <property type="entry name" value="HATPase_C_sf"/>
</dbReference>
<name>A0ABU9T278_9HYPH</name>
<dbReference type="PRINTS" id="PR00344">
    <property type="entry name" value="BCTRLSENSOR"/>
</dbReference>
<evidence type="ECO:0000256" key="4">
    <source>
        <dbReference type="ARBA" id="ARBA00022679"/>
    </source>
</evidence>
<evidence type="ECO:0000259" key="12">
    <source>
        <dbReference type="PROSITE" id="PS50110"/>
    </source>
</evidence>
<protein>
    <recommendedName>
        <fullName evidence="2">histidine kinase</fullName>
        <ecNumber evidence="2">2.7.13.3</ecNumber>
    </recommendedName>
</protein>
<dbReference type="SUPFAM" id="SSF47384">
    <property type="entry name" value="Homodimeric domain of signal transducing histidine kinase"/>
    <property type="match status" value="1"/>
</dbReference>
<evidence type="ECO:0000256" key="7">
    <source>
        <dbReference type="ARBA" id="ARBA00022840"/>
    </source>
</evidence>
<dbReference type="InterPro" id="IPR005467">
    <property type="entry name" value="His_kinase_dom"/>
</dbReference>
<evidence type="ECO:0000256" key="5">
    <source>
        <dbReference type="ARBA" id="ARBA00022741"/>
    </source>
</evidence>
<dbReference type="Pfam" id="PF08448">
    <property type="entry name" value="PAS_4"/>
    <property type="match status" value="1"/>
</dbReference>
<dbReference type="Pfam" id="PF00512">
    <property type="entry name" value="HisKA"/>
    <property type="match status" value="1"/>
</dbReference>
<dbReference type="InterPro" id="IPR004358">
    <property type="entry name" value="Sig_transdc_His_kin-like_C"/>
</dbReference>
<keyword evidence="4" id="KW-0808">Transferase</keyword>
<evidence type="ECO:0000256" key="1">
    <source>
        <dbReference type="ARBA" id="ARBA00000085"/>
    </source>
</evidence>
<organism evidence="14 15">
    <name type="scientific">Ahrensia kielensis</name>
    <dbReference type="NCBI Taxonomy" id="76980"/>
    <lineage>
        <taxon>Bacteria</taxon>
        <taxon>Pseudomonadati</taxon>
        <taxon>Pseudomonadota</taxon>
        <taxon>Alphaproteobacteria</taxon>
        <taxon>Hyphomicrobiales</taxon>
        <taxon>Ahrensiaceae</taxon>
        <taxon>Ahrensia</taxon>
    </lineage>
</organism>
<dbReference type="SMART" id="SM00387">
    <property type="entry name" value="HATPase_c"/>
    <property type="match status" value="1"/>
</dbReference>
<evidence type="ECO:0000256" key="10">
    <source>
        <dbReference type="SAM" id="Coils"/>
    </source>
</evidence>
<dbReference type="InterPro" id="IPR000014">
    <property type="entry name" value="PAS"/>
</dbReference>
<keyword evidence="15" id="KW-1185">Reference proteome</keyword>
<dbReference type="InterPro" id="IPR011006">
    <property type="entry name" value="CheY-like_superfamily"/>
</dbReference>
<dbReference type="SUPFAM" id="SSF55874">
    <property type="entry name" value="ATPase domain of HSP90 chaperone/DNA topoisomerase II/histidine kinase"/>
    <property type="match status" value="1"/>
</dbReference>
<dbReference type="SMART" id="SM00388">
    <property type="entry name" value="HisKA"/>
    <property type="match status" value="1"/>
</dbReference>
<dbReference type="Pfam" id="PF00072">
    <property type="entry name" value="Response_reg"/>
    <property type="match status" value="1"/>
</dbReference>
<evidence type="ECO:0000256" key="3">
    <source>
        <dbReference type="ARBA" id="ARBA00022553"/>
    </source>
</evidence>
<evidence type="ECO:0000256" key="6">
    <source>
        <dbReference type="ARBA" id="ARBA00022777"/>
    </source>
</evidence>
<accession>A0ABU9T278</accession>
<dbReference type="InterPro" id="IPR013656">
    <property type="entry name" value="PAS_4"/>
</dbReference>
<evidence type="ECO:0000256" key="9">
    <source>
        <dbReference type="PROSITE-ProRule" id="PRU00169"/>
    </source>
</evidence>
<dbReference type="Proteomes" id="UP001477870">
    <property type="component" value="Unassembled WGS sequence"/>
</dbReference>
<keyword evidence="8" id="KW-0902">Two-component regulatory system</keyword>
<dbReference type="PROSITE" id="PS50109">
    <property type="entry name" value="HIS_KIN"/>
    <property type="match status" value="1"/>
</dbReference>
<feature type="domain" description="Histidine kinase" evidence="11">
    <location>
        <begin position="318"/>
        <end position="532"/>
    </location>
</feature>
<dbReference type="PROSITE" id="PS50110">
    <property type="entry name" value="RESPONSE_REGULATORY"/>
    <property type="match status" value="1"/>
</dbReference>
<dbReference type="SMART" id="SM00448">
    <property type="entry name" value="REC"/>
    <property type="match status" value="1"/>
</dbReference>
<dbReference type="RefSeq" id="WP_342846257.1">
    <property type="nucleotide sequence ID" value="NZ_JBBMQO010000001.1"/>
</dbReference>
<dbReference type="Gene3D" id="3.30.450.20">
    <property type="entry name" value="PAS domain"/>
    <property type="match status" value="2"/>
</dbReference>
<feature type="domain" description="Response regulatory" evidence="12">
    <location>
        <begin position="551"/>
        <end position="666"/>
    </location>
</feature>
<evidence type="ECO:0000256" key="2">
    <source>
        <dbReference type="ARBA" id="ARBA00012438"/>
    </source>
</evidence>